<gene>
    <name evidence="2" type="ORF">KFE25_008642</name>
</gene>
<comment type="caution">
    <text evidence="2">The sequence shown here is derived from an EMBL/GenBank/DDBJ whole genome shotgun (WGS) entry which is preliminary data.</text>
</comment>
<dbReference type="OrthoDB" id="10628458at2759"/>
<name>A0A8J5XWB8_DIALT</name>
<dbReference type="Proteomes" id="UP000751190">
    <property type="component" value="Unassembled WGS sequence"/>
</dbReference>
<feature type="region of interest" description="Disordered" evidence="1">
    <location>
        <begin position="282"/>
        <end position="317"/>
    </location>
</feature>
<evidence type="ECO:0000256" key="1">
    <source>
        <dbReference type="SAM" id="MobiDB-lite"/>
    </source>
</evidence>
<organism evidence="2 3">
    <name type="scientific">Diacronema lutheri</name>
    <name type="common">Unicellular marine alga</name>
    <name type="synonym">Monochrysis lutheri</name>
    <dbReference type="NCBI Taxonomy" id="2081491"/>
    <lineage>
        <taxon>Eukaryota</taxon>
        <taxon>Haptista</taxon>
        <taxon>Haptophyta</taxon>
        <taxon>Pavlovophyceae</taxon>
        <taxon>Pavlovales</taxon>
        <taxon>Pavlovaceae</taxon>
        <taxon>Diacronema</taxon>
    </lineage>
</organism>
<proteinExistence type="predicted"/>
<dbReference type="AlphaFoldDB" id="A0A8J5XWB8"/>
<reference evidence="2" key="1">
    <citation type="submission" date="2021-05" db="EMBL/GenBank/DDBJ databases">
        <title>The genome of the haptophyte Pavlova lutheri (Diacronema luteri, Pavlovales) - a model for lipid biosynthesis in eukaryotic algae.</title>
        <authorList>
            <person name="Hulatt C.J."/>
            <person name="Posewitz M.C."/>
        </authorList>
    </citation>
    <scope>NUCLEOTIDE SEQUENCE</scope>
    <source>
        <strain evidence="2">NIVA-4/92</strain>
    </source>
</reference>
<dbReference type="EMBL" id="JAGTXO010000001">
    <property type="protein sequence ID" value="KAG8470221.1"/>
    <property type="molecule type" value="Genomic_DNA"/>
</dbReference>
<evidence type="ECO:0000313" key="3">
    <source>
        <dbReference type="Proteomes" id="UP000751190"/>
    </source>
</evidence>
<feature type="compositionally biased region" description="Low complexity" evidence="1">
    <location>
        <begin position="303"/>
        <end position="317"/>
    </location>
</feature>
<feature type="region of interest" description="Disordered" evidence="1">
    <location>
        <begin position="200"/>
        <end position="247"/>
    </location>
</feature>
<sequence>MDDLIDAAHRALLDPASRVLQTSHGTRRVRYSNGRRPANDNRWWLNYSGGGESLRDQELSDAEQRAAIEAEPAFKSSFLLGFGDPTGMVNELVVLPDYDPHGEVLRGTGAYVGLPPDRKGHNLERIKPKPLHQMRKGHVPVHFEISDTPPAAPQSRQRPASARAHVDSGWARAGLEAEQEQRPESTLSAPVAAAFAASRHVAPEAASGKSIVDGRPRAPVRTRPASAGARRSRGYASLGGNPPSNRRNERVYMLESAQLHALGLGPIGRFIPTALPVARTAAMDGAPPAAEQPERKAGPTRETSAAATPRPTVATPRTAVASVAASPQQVHMQARGYNVAHAPCLPTQRTNRRDPLGNGSRRLGVSLRPSTSAGSSAAALAPYMRHTLSSAASISVRHDTERSGASASLASSDGLGSHGLIRTRSASAAGWAEARARPASAGGTRPLCAEPFADFWSAAEG</sequence>
<feature type="region of interest" description="Disordered" evidence="1">
    <location>
        <begin position="147"/>
        <end position="167"/>
    </location>
</feature>
<feature type="compositionally biased region" description="Low complexity" evidence="1">
    <location>
        <begin position="153"/>
        <end position="163"/>
    </location>
</feature>
<feature type="compositionally biased region" description="Low complexity" evidence="1">
    <location>
        <begin position="223"/>
        <end position="240"/>
    </location>
</feature>
<accession>A0A8J5XWB8</accession>
<evidence type="ECO:0000313" key="2">
    <source>
        <dbReference type="EMBL" id="KAG8470221.1"/>
    </source>
</evidence>
<keyword evidence="3" id="KW-1185">Reference proteome</keyword>
<protein>
    <submittedName>
        <fullName evidence="2">Uncharacterized protein</fullName>
    </submittedName>
</protein>
<feature type="region of interest" description="Disordered" evidence="1">
    <location>
        <begin position="341"/>
        <end position="372"/>
    </location>
</feature>